<organism evidence="2 3">
    <name type="scientific">Actinomortierella ambigua</name>
    <dbReference type="NCBI Taxonomy" id="1343610"/>
    <lineage>
        <taxon>Eukaryota</taxon>
        <taxon>Fungi</taxon>
        <taxon>Fungi incertae sedis</taxon>
        <taxon>Mucoromycota</taxon>
        <taxon>Mortierellomycotina</taxon>
        <taxon>Mortierellomycetes</taxon>
        <taxon>Mortierellales</taxon>
        <taxon>Mortierellaceae</taxon>
        <taxon>Actinomortierella</taxon>
    </lineage>
</organism>
<protein>
    <submittedName>
        <fullName evidence="2">Uncharacterized protein</fullName>
    </submittedName>
</protein>
<feature type="compositionally biased region" description="Acidic residues" evidence="1">
    <location>
        <begin position="171"/>
        <end position="192"/>
    </location>
</feature>
<name>A0A9P6PQ80_9FUNG</name>
<evidence type="ECO:0000313" key="2">
    <source>
        <dbReference type="EMBL" id="KAG0251171.1"/>
    </source>
</evidence>
<dbReference type="OrthoDB" id="10542367at2759"/>
<feature type="compositionally biased region" description="Low complexity" evidence="1">
    <location>
        <begin position="70"/>
        <end position="80"/>
    </location>
</feature>
<feature type="compositionally biased region" description="Polar residues" evidence="1">
    <location>
        <begin position="604"/>
        <end position="634"/>
    </location>
</feature>
<proteinExistence type="predicted"/>
<feature type="region of interest" description="Disordered" evidence="1">
    <location>
        <begin position="160"/>
        <end position="234"/>
    </location>
</feature>
<comment type="caution">
    <text evidence="2">The sequence shown here is derived from an EMBL/GenBank/DDBJ whole genome shotgun (WGS) entry which is preliminary data.</text>
</comment>
<accession>A0A9P6PQ80</accession>
<keyword evidence="3" id="KW-1185">Reference proteome</keyword>
<dbReference type="Proteomes" id="UP000807716">
    <property type="component" value="Unassembled WGS sequence"/>
</dbReference>
<feature type="compositionally biased region" description="Basic and acidic residues" evidence="1">
    <location>
        <begin position="1"/>
        <end position="11"/>
    </location>
</feature>
<feature type="region of interest" description="Disordered" evidence="1">
    <location>
        <begin position="370"/>
        <end position="390"/>
    </location>
</feature>
<gene>
    <name evidence="2" type="ORF">DFQ27_008954</name>
</gene>
<dbReference type="AlphaFoldDB" id="A0A9P6PQ80"/>
<evidence type="ECO:0000256" key="1">
    <source>
        <dbReference type="SAM" id="MobiDB-lite"/>
    </source>
</evidence>
<reference evidence="2" key="1">
    <citation type="journal article" date="2020" name="Fungal Divers.">
        <title>Resolving the Mortierellaceae phylogeny through synthesis of multi-gene phylogenetics and phylogenomics.</title>
        <authorList>
            <person name="Vandepol N."/>
            <person name="Liber J."/>
            <person name="Desiro A."/>
            <person name="Na H."/>
            <person name="Kennedy M."/>
            <person name="Barry K."/>
            <person name="Grigoriev I.V."/>
            <person name="Miller A.N."/>
            <person name="O'Donnell K."/>
            <person name="Stajich J.E."/>
            <person name="Bonito G."/>
        </authorList>
    </citation>
    <scope>NUCLEOTIDE SEQUENCE</scope>
    <source>
        <strain evidence="2">BC1065</strain>
    </source>
</reference>
<feature type="compositionally biased region" description="Basic and acidic residues" evidence="1">
    <location>
        <begin position="33"/>
        <end position="47"/>
    </location>
</feature>
<feature type="compositionally biased region" description="Polar residues" evidence="1">
    <location>
        <begin position="308"/>
        <end position="357"/>
    </location>
</feature>
<feature type="region of interest" description="Disordered" evidence="1">
    <location>
        <begin position="262"/>
        <end position="357"/>
    </location>
</feature>
<dbReference type="EMBL" id="JAAAJB010000782">
    <property type="protein sequence ID" value="KAG0251171.1"/>
    <property type="molecule type" value="Genomic_DNA"/>
</dbReference>
<sequence>MLLKKIKDLLKPKKTSRQRSIEEPTSAPGSPSVDHDGYRWQTFDRSEVSTTLPPLDLGIATATGGNNGMSSSTSSASASTPHRGVTSSISSAGSSGAMHVNSSSMQPFPIANKFKKGYPILSSSLPSTTLLRDKPLPVIPGSSNANANLSLQQKRKSVPLFGLRNYKDSGDGDDNDVENDGDDEKDDGDDDLGSSSVNSTITGRRVWFGIGSSRQQPPQRAMTTPSVTPDSGATLVLPKTQRHSRPDSAMLAVPKQIDVSSRKMRPEDIASIKSIQIPYGRIPPSLDSQMENHVQQQQQQQQPVEPSAKQQQIYKANSMSKAEAGSSKSGHLSATTVPQSTSTSAASGNLASNSPPLAIGQSTAWLASKSSPTLARPNPEMKVHPDDLIESSSMPDVSFLSMRDSAQAAQASQAARDSEAASYSQCATQAPVSAISTVSTTLPAPIAATNLSPMAVGAATAADSGRHSVGFHSSTGNRSSRHSAHRIIYQDDLVNNRVQLPLHGDYEIVPGSSEDGPLGAGVSAGTGANIGVGINSAGGSDEAYLAQEAQRNRVVIRPSLTTGRVGVFPVGHRSSVTTPVTIGGGNGGFTVRVVHAGTSPAYRSHSQSAYPNSSSSGHSNVTQRKSSAGQASSSVPPPSKRKG</sequence>
<feature type="compositionally biased region" description="Low complexity" evidence="1">
    <location>
        <begin position="87"/>
        <end position="97"/>
    </location>
</feature>
<evidence type="ECO:0000313" key="3">
    <source>
        <dbReference type="Proteomes" id="UP000807716"/>
    </source>
</evidence>
<feature type="region of interest" description="Disordered" evidence="1">
    <location>
        <begin position="602"/>
        <end position="643"/>
    </location>
</feature>
<feature type="compositionally biased region" description="Polar residues" evidence="1">
    <location>
        <begin position="212"/>
        <end position="231"/>
    </location>
</feature>
<feature type="region of interest" description="Disordered" evidence="1">
    <location>
        <begin position="1"/>
        <end position="100"/>
    </location>
</feature>